<name>A0A4Z2D9R4_SCHJA</name>
<feature type="domain" description="Reticulon" evidence="7">
    <location>
        <begin position="23"/>
        <end position="173"/>
    </location>
</feature>
<reference evidence="8 9" key="1">
    <citation type="submission" date="2019-03" db="EMBL/GenBank/DDBJ databases">
        <title>An improved genome assembly of the fluke Schistosoma japonicum.</title>
        <authorList>
            <person name="Hu W."/>
            <person name="Luo F."/>
            <person name="Yin M."/>
            <person name="Mo X."/>
            <person name="Sun C."/>
            <person name="Wu Q."/>
            <person name="Zhu B."/>
            <person name="Xiang M."/>
            <person name="Wang J."/>
            <person name="Wang Y."/>
            <person name="Zhang T."/>
            <person name="Xu B."/>
            <person name="Zheng H."/>
            <person name="Feng Z."/>
        </authorList>
    </citation>
    <scope>NUCLEOTIDE SEQUENCE [LARGE SCALE GENOMIC DNA]</scope>
    <source>
        <strain evidence="8">HuSjv2</strain>
        <tissue evidence="8">Worms</tissue>
    </source>
</reference>
<evidence type="ECO:0000259" key="7">
    <source>
        <dbReference type="PROSITE" id="PS50845"/>
    </source>
</evidence>
<protein>
    <recommendedName>
        <fullName evidence="6">Reticulon-like protein</fullName>
    </recommendedName>
</protein>
<dbReference type="EMBL" id="SKCS01000205">
    <property type="protein sequence ID" value="TNN12910.1"/>
    <property type="molecule type" value="Genomic_DNA"/>
</dbReference>
<evidence type="ECO:0000256" key="2">
    <source>
        <dbReference type="ARBA" id="ARBA00022692"/>
    </source>
</evidence>
<feature type="transmembrane region" description="Helical" evidence="6">
    <location>
        <begin position="123"/>
        <end position="145"/>
    </location>
</feature>
<organism evidence="8 9">
    <name type="scientific">Schistosoma japonicum</name>
    <name type="common">Blood fluke</name>
    <dbReference type="NCBI Taxonomy" id="6182"/>
    <lineage>
        <taxon>Eukaryota</taxon>
        <taxon>Metazoa</taxon>
        <taxon>Spiralia</taxon>
        <taxon>Lophotrochozoa</taxon>
        <taxon>Platyhelminthes</taxon>
        <taxon>Trematoda</taxon>
        <taxon>Digenea</taxon>
        <taxon>Strigeidida</taxon>
        <taxon>Schistosomatoidea</taxon>
        <taxon>Schistosomatidae</taxon>
        <taxon>Schistosoma</taxon>
    </lineage>
</organism>
<dbReference type="GO" id="GO:0030424">
    <property type="term" value="C:axon"/>
    <property type="evidence" value="ECO:0007669"/>
    <property type="project" value="TreeGrafter"/>
</dbReference>
<comment type="subcellular location">
    <subcellularLocation>
        <location evidence="1 6">Endoplasmic reticulum membrane</location>
        <topology evidence="1 6">Multi-pass membrane protein</topology>
    </subcellularLocation>
</comment>
<feature type="transmembrane region" description="Helical" evidence="6">
    <location>
        <begin position="28"/>
        <end position="49"/>
    </location>
</feature>
<keyword evidence="4 6" id="KW-1133">Transmembrane helix</keyword>
<keyword evidence="2 6" id="KW-0812">Transmembrane</keyword>
<sequence>MLSNGVTSGKMSCADSCPMAEKVRSIIYWRHPIITGVILTLLLIVEFSFMCLSAISFIAYIGLSLLVSVNLVRMYYHFVAKTENNFVREYLEREITVPQDKAEKVSRRLTEVINKGLVRTREIFLLTDPAASIKFAVLLYLLTYIGAQFNFLTLCILFTFGIFCVPKFYERYQVSFKNSHLFFSEIVNWIMHVIELITKFAINRLSNDLLVLNDIILTIFSLI</sequence>
<dbReference type="PANTHER" id="PTHR45799">
    <property type="entry name" value="RETICULON-LIKE PROTEIN"/>
    <property type="match status" value="1"/>
</dbReference>
<dbReference type="PANTHER" id="PTHR45799:SF2">
    <property type="entry name" value="RETICULON-LIKE PROTEIN"/>
    <property type="match status" value="1"/>
</dbReference>
<dbReference type="GO" id="GO:0005789">
    <property type="term" value="C:endoplasmic reticulum membrane"/>
    <property type="evidence" value="ECO:0007669"/>
    <property type="project" value="UniProtKB-SubCell"/>
</dbReference>
<evidence type="ECO:0000256" key="4">
    <source>
        <dbReference type="ARBA" id="ARBA00022989"/>
    </source>
</evidence>
<dbReference type="Proteomes" id="UP000311919">
    <property type="component" value="Unassembled WGS sequence"/>
</dbReference>
<evidence type="ECO:0000313" key="8">
    <source>
        <dbReference type="EMBL" id="TNN12910.1"/>
    </source>
</evidence>
<accession>A0A4Z2D9R4</accession>
<feature type="transmembrane region" description="Helical" evidence="6">
    <location>
        <begin position="55"/>
        <end position="76"/>
    </location>
</feature>
<keyword evidence="9" id="KW-1185">Reference proteome</keyword>
<dbReference type="AlphaFoldDB" id="A0A4Z2D9R4"/>
<keyword evidence="3 6" id="KW-0256">Endoplasmic reticulum</keyword>
<dbReference type="PROSITE" id="PS50845">
    <property type="entry name" value="RETICULON"/>
    <property type="match status" value="1"/>
</dbReference>
<gene>
    <name evidence="8" type="ORF">EWB00_003282</name>
</gene>
<dbReference type="Gene3D" id="1.20.5.2480">
    <property type="match status" value="1"/>
</dbReference>
<evidence type="ECO:0000256" key="5">
    <source>
        <dbReference type="ARBA" id="ARBA00023136"/>
    </source>
</evidence>
<dbReference type="STRING" id="6182.A0A4Z2D9R4"/>
<dbReference type="InterPro" id="IPR003388">
    <property type="entry name" value="Reticulon"/>
</dbReference>
<keyword evidence="5 6" id="KW-0472">Membrane</keyword>
<feature type="transmembrane region" description="Helical" evidence="6">
    <location>
        <begin position="151"/>
        <end position="169"/>
    </location>
</feature>
<comment type="caution">
    <text evidence="8">The sequence shown here is derived from an EMBL/GenBank/DDBJ whole genome shotgun (WGS) entry which is preliminary data.</text>
</comment>
<dbReference type="Pfam" id="PF02453">
    <property type="entry name" value="Reticulon"/>
    <property type="match status" value="1"/>
</dbReference>
<evidence type="ECO:0000256" key="1">
    <source>
        <dbReference type="ARBA" id="ARBA00004477"/>
    </source>
</evidence>
<evidence type="ECO:0000256" key="3">
    <source>
        <dbReference type="ARBA" id="ARBA00022824"/>
    </source>
</evidence>
<dbReference type="OrthoDB" id="567788at2759"/>
<proteinExistence type="predicted"/>
<evidence type="ECO:0000256" key="6">
    <source>
        <dbReference type="RuleBase" id="RU363132"/>
    </source>
</evidence>
<evidence type="ECO:0000313" key="9">
    <source>
        <dbReference type="Proteomes" id="UP000311919"/>
    </source>
</evidence>
<dbReference type="InterPro" id="IPR046964">
    <property type="entry name" value="RTN1-4"/>
</dbReference>